<dbReference type="Proteomes" id="UP000000757">
    <property type="component" value="Chromosome"/>
</dbReference>
<dbReference type="KEGG" id="msm:MSMEG_5115"/>
<reference evidence="2 3" key="1">
    <citation type="submission" date="2006-10" db="EMBL/GenBank/DDBJ databases">
        <authorList>
            <person name="Fleischmann R.D."/>
            <person name="Dodson R.J."/>
            <person name="Haft D.H."/>
            <person name="Merkel J.S."/>
            <person name="Nelson W.C."/>
            <person name="Fraser C.M."/>
        </authorList>
    </citation>
    <scope>NUCLEOTIDE SEQUENCE [LARGE SCALE GENOMIC DNA]</scope>
    <source>
        <strain evidence="3">ATCC 700084 / mc(2)155</strain>
    </source>
</reference>
<sequence length="137" mass="14502">MGERQRLQLSDPGRLRLGCQYAELVALRVGEYHPTLLALPDVDVARAQADQPVDLGLLVVGGEVDVEAVLDGLAVGHREEQPDGALSRRWRQHDVPVGVGVLGPPEAPVTTSAPTPPGRGASMQSSENLNATARAPF</sequence>
<evidence type="ECO:0000256" key="1">
    <source>
        <dbReference type="SAM" id="MobiDB-lite"/>
    </source>
</evidence>
<feature type="region of interest" description="Disordered" evidence="1">
    <location>
        <begin position="97"/>
        <end position="137"/>
    </location>
</feature>
<name>A0R2H3_MYCS2</name>
<evidence type="ECO:0000313" key="2">
    <source>
        <dbReference type="EMBL" id="ABK69872.1"/>
    </source>
</evidence>
<dbReference type="EMBL" id="CP000480">
    <property type="protein sequence ID" value="ABK69872.1"/>
    <property type="molecule type" value="Genomic_DNA"/>
</dbReference>
<accession>A0R2H3</accession>
<feature type="compositionally biased region" description="Polar residues" evidence="1">
    <location>
        <begin position="122"/>
        <end position="131"/>
    </location>
</feature>
<dbReference type="STRING" id="246196.MSMEG_5115"/>
<organism evidence="2 3">
    <name type="scientific">Mycolicibacterium smegmatis (strain ATCC 700084 / mc(2)155)</name>
    <name type="common">Mycobacterium smegmatis</name>
    <dbReference type="NCBI Taxonomy" id="246196"/>
    <lineage>
        <taxon>Bacteria</taxon>
        <taxon>Bacillati</taxon>
        <taxon>Actinomycetota</taxon>
        <taxon>Actinomycetes</taxon>
        <taxon>Mycobacteriales</taxon>
        <taxon>Mycobacteriaceae</taxon>
        <taxon>Mycolicibacterium</taxon>
    </lineage>
</organism>
<evidence type="ECO:0000313" key="3">
    <source>
        <dbReference type="Proteomes" id="UP000000757"/>
    </source>
</evidence>
<protein>
    <submittedName>
        <fullName evidence="2">Uncharacterized protein</fullName>
    </submittedName>
</protein>
<keyword evidence="3" id="KW-1185">Reference proteome</keyword>
<gene>
    <name evidence="2" type="ordered locus">MSMEG_5115</name>
</gene>
<proteinExistence type="predicted"/>
<dbReference type="AlphaFoldDB" id="A0R2H3"/>